<sequence>METDKVLKCYKDPVLITEHTWDEEIKPIVSICTITFNHKKYIRDAIEGILIQKTTFPVEIIIHDDASTDSTATIIREYKKEYPDLFRIILQDENQWSKGGGSIYARFVFPEAKGKYIALCEGDDYWTDPLKLQKQVEFMEENPDYGAVFTDYNRLHQDTGNIIYSFYSNSGKSIPQGKVFQNLIYENPFVTCTSLFLKEFVDLDRFKKVGIELNKIYDKALWLEIAAHKKIGYLSESTATYRVLNNSASNHTNIENLKKFKQKGLKVVKKFAEHYNVEIDEDKIIRSYNRRMLINLLKMKSFKEYFKFESGITDKIYVASIALRRYLKVN</sequence>
<dbReference type="SUPFAM" id="SSF53448">
    <property type="entry name" value="Nucleotide-diphospho-sugar transferases"/>
    <property type="match status" value="1"/>
</dbReference>
<evidence type="ECO:0000313" key="2">
    <source>
        <dbReference type="EMBL" id="PKD44652.1"/>
    </source>
</evidence>
<dbReference type="RefSeq" id="WP_101071943.1">
    <property type="nucleotide sequence ID" value="NZ_PISP01000001.1"/>
</dbReference>
<dbReference type="GO" id="GO:0016758">
    <property type="term" value="F:hexosyltransferase activity"/>
    <property type="evidence" value="ECO:0007669"/>
    <property type="project" value="UniProtKB-ARBA"/>
</dbReference>
<dbReference type="PANTHER" id="PTHR22916:SF3">
    <property type="entry name" value="UDP-GLCNAC:BETAGAL BETA-1,3-N-ACETYLGLUCOSAMINYLTRANSFERASE-LIKE PROTEIN 1"/>
    <property type="match status" value="1"/>
</dbReference>
<reference evidence="2 3" key="1">
    <citation type="submission" date="2017-11" db="EMBL/GenBank/DDBJ databases">
        <title>Rhodohalobacter 15182 sp. nov., isolated from a salt lake.</title>
        <authorList>
            <person name="Han S."/>
        </authorList>
    </citation>
    <scope>NUCLEOTIDE SEQUENCE [LARGE SCALE GENOMIC DNA]</scope>
    <source>
        <strain evidence="2 3">15182</strain>
    </source>
</reference>
<protein>
    <submittedName>
        <fullName evidence="2">Glycosyl transferase</fullName>
    </submittedName>
</protein>
<accession>A0A2N0VKE0</accession>
<dbReference type="Pfam" id="PF00535">
    <property type="entry name" value="Glycos_transf_2"/>
    <property type="match status" value="1"/>
</dbReference>
<keyword evidence="2" id="KW-0808">Transferase</keyword>
<dbReference type="PANTHER" id="PTHR22916">
    <property type="entry name" value="GLYCOSYLTRANSFERASE"/>
    <property type="match status" value="1"/>
</dbReference>
<evidence type="ECO:0000313" key="3">
    <source>
        <dbReference type="Proteomes" id="UP000233398"/>
    </source>
</evidence>
<keyword evidence="3" id="KW-1185">Reference proteome</keyword>
<organism evidence="2 3">
    <name type="scientific">Rhodohalobacter barkolensis</name>
    <dbReference type="NCBI Taxonomy" id="2053187"/>
    <lineage>
        <taxon>Bacteria</taxon>
        <taxon>Pseudomonadati</taxon>
        <taxon>Balneolota</taxon>
        <taxon>Balneolia</taxon>
        <taxon>Balneolales</taxon>
        <taxon>Balneolaceae</taxon>
        <taxon>Rhodohalobacter</taxon>
    </lineage>
</organism>
<proteinExistence type="predicted"/>
<dbReference type="OrthoDB" id="199095at2"/>
<evidence type="ECO:0000259" key="1">
    <source>
        <dbReference type="Pfam" id="PF00535"/>
    </source>
</evidence>
<feature type="domain" description="Glycosyltransferase 2-like" evidence="1">
    <location>
        <begin position="30"/>
        <end position="159"/>
    </location>
</feature>
<dbReference type="Proteomes" id="UP000233398">
    <property type="component" value="Unassembled WGS sequence"/>
</dbReference>
<comment type="caution">
    <text evidence="2">The sequence shown here is derived from an EMBL/GenBank/DDBJ whole genome shotgun (WGS) entry which is preliminary data.</text>
</comment>
<dbReference type="InterPro" id="IPR001173">
    <property type="entry name" value="Glyco_trans_2-like"/>
</dbReference>
<dbReference type="EMBL" id="PISP01000001">
    <property type="protein sequence ID" value="PKD44652.1"/>
    <property type="molecule type" value="Genomic_DNA"/>
</dbReference>
<dbReference type="InterPro" id="IPR029044">
    <property type="entry name" value="Nucleotide-diphossugar_trans"/>
</dbReference>
<dbReference type="AlphaFoldDB" id="A0A2N0VKE0"/>
<dbReference type="Gene3D" id="3.90.550.10">
    <property type="entry name" value="Spore Coat Polysaccharide Biosynthesis Protein SpsA, Chain A"/>
    <property type="match status" value="1"/>
</dbReference>
<name>A0A2N0VKE0_9BACT</name>
<gene>
    <name evidence="2" type="ORF">CWD77_04095</name>
</gene>